<organism evidence="2 3">
    <name type="scientific">Cymbomonas tetramitiformis</name>
    <dbReference type="NCBI Taxonomy" id="36881"/>
    <lineage>
        <taxon>Eukaryota</taxon>
        <taxon>Viridiplantae</taxon>
        <taxon>Chlorophyta</taxon>
        <taxon>Pyramimonadophyceae</taxon>
        <taxon>Pyramimonadales</taxon>
        <taxon>Pyramimonadaceae</taxon>
        <taxon>Cymbomonas</taxon>
    </lineage>
</organism>
<reference evidence="2 3" key="1">
    <citation type="journal article" date="2015" name="Genome Biol. Evol.">
        <title>Comparative Genomics of a Bacterivorous Green Alga Reveals Evolutionary Causalities and Consequences of Phago-Mixotrophic Mode of Nutrition.</title>
        <authorList>
            <person name="Burns J.A."/>
            <person name="Paasch A."/>
            <person name="Narechania A."/>
            <person name="Kim E."/>
        </authorList>
    </citation>
    <scope>NUCLEOTIDE SEQUENCE [LARGE SCALE GENOMIC DNA]</scope>
    <source>
        <strain evidence="2 3">PLY_AMNH</strain>
    </source>
</reference>
<accession>A0AAE0GH13</accession>
<dbReference type="AlphaFoldDB" id="A0AAE0GH13"/>
<gene>
    <name evidence="2" type="ORF">CYMTET_14237</name>
</gene>
<comment type="caution">
    <text evidence="2">The sequence shown here is derived from an EMBL/GenBank/DDBJ whole genome shotgun (WGS) entry which is preliminary data.</text>
</comment>
<sequence length="173" mass="18038">MNTVDADLAMPALSRALRSDGAPSRCLQPAKFVKALEISVEVSLPADETDLVIAPCTLKDSDAATLRMVVCTPSDASTAPVLTASAAKGSILQQAQEWKSTEEPKAGAKKTTSAASKTKAAKAGPSSRKAASPSKKRAMNKGEMSFLQGGNVAEMHQAKRGMMGVADLYKSLE</sequence>
<proteinExistence type="predicted"/>
<protein>
    <submittedName>
        <fullName evidence="2">Uncharacterized protein</fullName>
    </submittedName>
</protein>
<evidence type="ECO:0000313" key="2">
    <source>
        <dbReference type="EMBL" id="KAK3277778.1"/>
    </source>
</evidence>
<evidence type="ECO:0000256" key="1">
    <source>
        <dbReference type="SAM" id="MobiDB-lite"/>
    </source>
</evidence>
<feature type="compositionally biased region" description="Low complexity" evidence="1">
    <location>
        <begin position="109"/>
        <end position="133"/>
    </location>
</feature>
<dbReference type="Proteomes" id="UP001190700">
    <property type="component" value="Unassembled WGS sequence"/>
</dbReference>
<feature type="region of interest" description="Disordered" evidence="1">
    <location>
        <begin position="95"/>
        <end position="151"/>
    </location>
</feature>
<evidence type="ECO:0000313" key="3">
    <source>
        <dbReference type="Proteomes" id="UP001190700"/>
    </source>
</evidence>
<name>A0AAE0GH13_9CHLO</name>
<dbReference type="EMBL" id="LGRX02005919">
    <property type="protein sequence ID" value="KAK3277778.1"/>
    <property type="molecule type" value="Genomic_DNA"/>
</dbReference>
<keyword evidence="3" id="KW-1185">Reference proteome</keyword>